<dbReference type="SFLD" id="SFLDG01129">
    <property type="entry name" value="C1.5:_HAD__Beta-PGM__Phosphata"/>
    <property type="match status" value="1"/>
</dbReference>
<dbReference type="GO" id="GO:0016791">
    <property type="term" value="F:phosphatase activity"/>
    <property type="evidence" value="ECO:0007669"/>
    <property type="project" value="TreeGrafter"/>
</dbReference>
<dbReference type="PANTHER" id="PTHR18901:SF38">
    <property type="entry name" value="PSEUDOURIDINE-5'-PHOSPHATASE"/>
    <property type="match status" value="1"/>
</dbReference>
<dbReference type="Gene3D" id="1.10.150.240">
    <property type="entry name" value="Putative phosphatase, domain 2"/>
    <property type="match status" value="1"/>
</dbReference>
<dbReference type="SUPFAM" id="SSF56784">
    <property type="entry name" value="HAD-like"/>
    <property type="match status" value="1"/>
</dbReference>
<organism evidence="1 2">
    <name type="scientific">Panagrolaimus davidi</name>
    <dbReference type="NCBI Taxonomy" id="227884"/>
    <lineage>
        <taxon>Eukaryota</taxon>
        <taxon>Metazoa</taxon>
        <taxon>Ecdysozoa</taxon>
        <taxon>Nematoda</taxon>
        <taxon>Chromadorea</taxon>
        <taxon>Rhabditida</taxon>
        <taxon>Tylenchina</taxon>
        <taxon>Panagrolaimomorpha</taxon>
        <taxon>Panagrolaimoidea</taxon>
        <taxon>Panagrolaimidae</taxon>
        <taxon>Panagrolaimus</taxon>
    </lineage>
</organism>
<dbReference type="InterPro" id="IPR023198">
    <property type="entry name" value="PGP-like_dom2"/>
</dbReference>
<sequence length="237" mass="26630">MSSSHEITHIIFDFDGVIVDTEKTYSVANDAALQTFGRSFNNTLKNGMMGRKKTEAVQWILQQTGIADHVTVEQYDEIYDKQLTTLLPNAPVLPGAVKLIEYFRRNNFPLAICTGSNTEEFELKSRNIQPLLKNFDFFVLAGDDVEVKAGKPAPDAYIVTMKRFPSPPKMAANVLVFEDSINGVRSSLAAGCQTVFIPQDEFKTHDWEERIADIKPLVETLSSLEEFKPEKYGLPSF</sequence>
<dbReference type="SFLD" id="SFLDS00003">
    <property type="entry name" value="Haloacid_Dehalogenase"/>
    <property type="match status" value="1"/>
</dbReference>
<dbReference type="AlphaFoldDB" id="A0A914QAV6"/>
<keyword evidence="1" id="KW-1185">Reference proteome</keyword>
<dbReference type="Proteomes" id="UP000887578">
    <property type="component" value="Unplaced"/>
</dbReference>
<protein>
    <submittedName>
        <fullName evidence="2">Uncharacterized protein</fullName>
    </submittedName>
</protein>
<dbReference type="InterPro" id="IPR036412">
    <property type="entry name" value="HAD-like_sf"/>
</dbReference>
<dbReference type="WBParaSite" id="PDA_v2.g26341.t1">
    <property type="protein sequence ID" value="PDA_v2.g26341.t1"/>
    <property type="gene ID" value="PDA_v2.g26341"/>
</dbReference>
<evidence type="ECO:0000313" key="1">
    <source>
        <dbReference type="Proteomes" id="UP000887578"/>
    </source>
</evidence>
<name>A0A914QAV6_9BILA</name>
<dbReference type="PANTHER" id="PTHR18901">
    <property type="entry name" value="2-DEOXYGLUCOSE-6-PHOSPHATE PHOSPHATASE 2"/>
    <property type="match status" value="1"/>
</dbReference>
<proteinExistence type="predicted"/>
<dbReference type="InterPro" id="IPR023214">
    <property type="entry name" value="HAD_sf"/>
</dbReference>
<accession>A0A914QAV6</accession>
<dbReference type="Gene3D" id="3.40.50.1000">
    <property type="entry name" value="HAD superfamily/HAD-like"/>
    <property type="match status" value="1"/>
</dbReference>
<reference evidence="2" key="1">
    <citation type="submission" date="2022-11" db="UniProtKB">
        <authorList>
            <consortium name="WormBaseParasite"/>
        </authorList>
    </citation>
    <scope>IDENTIFICATION</scope>
</reference>
<evidence type="ECO:0000313" key="2">
    <source>
        <dbReference type="WBParaSite" id="PDA_v2.g26341.t1"/>
    </source>
</evidence>
<dbReference type="Pfam" id="PF00702">
    <property type="entry name" value="Hydrolase"/>
    <property type="match status" value="1"/>
</dbReference>